<evidence type="ECO:0000256" key="4">
    <source>
        <dbReference type="ARBA" id="ARBA00023014"/>
    </source>
</evidence>
<dbReference type="PANTHER" id="PTHR43687:SF1">
    <property type="entry name" value="FERREDOXIN III"/>
    <property type="match status" value="1"/>
</dbReference>
<keyword evidence="2" id="KW-0479">Metal-binding</keyword>
<dbReference type="PROSITE" id="PS51379">
    <property type="entry name" value="4FE4S_FER_2"/>
    <property type="match status" value="2"/>
</dbReference>
<proteinExistence type="predicted"/>
<feature type="domain" description="4Fe-4S ferredoxin-type" evidence="6">
    <location>
        <begin position="186"/>
        <end position="215"/>
    </location>
</feature>
<dbReference type="Gene3D" id="3.30.70.20">
    <property type="match status" value="1"/>
</dbReference>
<keyword evidence="3" id="KW-0408">Iron</keyword>
<dbReference type="PANTHER" id="PTHR43687">
    <property type="entry name" value="ADENYLYLSULFATE REDUCTASE, BETA SUBUNIT"/>
    <property type="match status" value="1"/>
</dbReference>
<feature type="domain" description="Flavodoxin-like" evidence="5">
    <location>
        <begin position="13"/>
        <end position="157"/>
    </location>
</feature>
<feature type="domain" description="4Fe-4S ferredoxin-type" evidence="6">
    <location>
        <begin position="219"/>
        <end position="243"/>
    </location>
</feature>
<dbReference type="Pfam" id="PF13187">
    <property type="entry name" value="Fer4_9"/>
    <property type="match status" value="1"/>
</dbReference>
<name>A7B6Z4_MEDG7</name>
<accession>A7B6Z4</accession>
<evidence type="ECO:0000259" key="5">
    <source>
        <dbReference type="PROSITE" id="PS50902"/>
    </source>
</evidence>
<dbReference type="GO" id="GO:0046872">
    <property type="term" value="F:metal ion binding"/>
    <property type="evidence" value="ECO:0007669"/>
    <property type="project" value="UniProtKB-KW"/>
</dbReference>
<dbReference type="eggNOG" id="COG2221">
    <property type="taxonomic scope" value="Bacteria"/>
</dbReference>
<sequence length="266" mass="29369">MQGEDTIMKTTELKLVYFSPTGTTRRVIMEAARQIDLKSVSFDLSVHKEKKPVLQFDETDFVLFGIPVYSGRVPETFLSYFETLKGNNTPAALIATYGCRAYEDALLELKTEVENRGFHVIGAGAFPTEHSIVRSIGLSRPNKADLKTISEFGIALNRRIKNEDLSALSIQVPGNTPYRKYAKTPLIPKADVSLCTECKACVKSCPAGAISAQDPKKTDKKKCISCLRCVRSCKQKARSVSSMKLSMAAKKLNKVCQSDKAADIFL</sequence>
<dbReference type="PROSITE" id="PS50902">
    <property type="entry name" value="FLAVODOXIN_LIKE"/>
    <property type="match status" value="1"/>
</dbReference>
<dbReference type="GO" id="GO:0010181">
    <property type="term" value="F:FMN binding"/>
    <property type="evidence" value="ECO:0007669"/>
    <property type="project" value="InterPro"/>
</dbReference>
<organism evidence="7 8">
    <name type="scientific">Mediterraneibacter gnavus (strain ATCC 29149 / DSM 114966 / JCM 6515 / VPI C7-9)</name>
    <name type="common">Ruminococcus gnavus</name>
    <dbReference type="NCBI Taxonomy" id="411470"/>
    <lineage>
        <taxon>Bacteria</taxon>
        <taxon>Bacillati</taxon>
        <taxon>Bacillota</taxon>
        <taxon>Clostridia</taxon>
        <taxon>Lachnospirales</taxon>
        <taxon>Lachnospiraceae</taxon>
        <taxon>Mediterraneibacter</taxon>
    </lineage>
</organism>
<evidence type="ECO:0000256" key="3">
    <source>
        <dbReference type="ARBA" id="ARBA00023004"/>
    </source>
</evidence>
<dbReference type="InterPro" id="IPR050572">
    <property type="entry name" value="Fe-S_Ferredoxin"/>
</dbReference>
<dbReference type="SUPFAM" id="SSF54862">
    <property type="entry name" value="4Fe-4S ferredoxins"/>
    <property type="match status" value="1"/>
</dbReference>
<dbReference type="PaxDb" id="411470-RUMGNA_03358"/>
<keyword evidence="1" id="KW-0004">4Fe-4S</keyword>
<evidence type="ECO:0000313" key="8">
    <source>
        <dbReference type="Proteomes" id="UP000004410"/>
    </source>
</evidence>
<dbReference type="PROSITE" id="PS00198">
    <property type="entry name" value="4FE4S_FER_1"/>
    <property type="match status" value="1"/>
</dbReference>
<protein>
    <submittedName>
        <fullName evidence="7">4Fe-4S binding domain protein</fullName>
    </submittedName>
</protein>
<evidence type="ECO:0000313" key="7">
    <source>
        <dbReference type="EMBL" id="EDN76256.1"/>
    </source>
</evidence>
<dbReference type="EMBL" id="AAYG02000031">
    <property type="protein sequence ID" value="EDN76256.1"/>
    <property type="molecule type" value="Genomic_DNA"/>
</dbReference>
<dbReference type="InterPro" id="IPR017896">
    <property type="entry name" value="4Fe4S_Fe-S-bd"/>
</dbReference>
<dbReference type="InterPro" id="IPR029039">
    <property type="entry name" value="Flavoprotein-like_sf"/>
</dbReference>
<dbReference type="InterPro" id="IPR017900">
    <property type="entry name" value="4Fe4S_Fe_S_CS"/>
</dbReference>
<evidence type="ECO:0000256" key="2">
    <source>
        <dbReference type="ARBA" id="ARBA00022723"/>
    </source>
</evidence>
<comment type="caution">
    <text evidence="7">The sequence shown here is derived from an EMBL/GenBank/DDBJ whole genome shotgun (WGS) entry which is preliminary data.</text>
</comment>
<keyword evidence="4" id="KW-0411">Iron-sulfur</keyword>
<dbReference type="GO" id="GO:0016651">
    <property type="term" value="F:oxidoreductase activity, acting on NAD(P)H"/>
    <property type="evidence" value="ECO:0007669"/>
    <property type="project" value="UniProtKB-ARBA"/>
</dbReference>
<reference evidence="7 8" key="1">
    <citation type="submission" date="2007-04" db="EMBL/GenBank/DDBJ databases">
        <authorList>
            <person name="Fulton L."/>
            <person name="Clifton S."/>
            <person name="Fulton B."/>
            <person name="Xu J."/>
            <person name="Minx P."/>
            <person name="Pepin K.H."/>
            <person name="Johnson M."/>
            <person name="Thiruvilangam P."/>
            <person name="Bhonagiri V."/>
            <person name="Nash W.E."/>
            <person name="Mardis E.R."/>
            <person name="Wilson R.K."/>
        </authorList>
    </citation>
    <scope>NUCLEOTIDE SEQUENCE [LARGE SCALE GENOMIC DNA]</scope>
    <source>
        <strain evidence="7 8">ATCC 29149</strain>
    </source>
</reference>
<dbReference type="AlphaFoldDB" id="A7B6Z4"/>
<evidence type="ECO:0000256" key="1">
    <source>
        <dbReference type="ARBA" id="ARBA00022485"/>
    </source>
</evidence>
<gene>
    <name evidence="7" type="ORF">RUMGNA_03358</name>
</gene>
<dbReference type="Proteomes" id="UP000004410">
    <property type="component" value="Unassembled WGS sequence"/>
</dbReference>
<reference evidence="7 8" key="2">
    <citation type="submission" date="2007-06" db="EMBL/GenBank/DDBJ databases">
        <title>Draft genome sequence of Ruminococcus gnavus (ATCC 29149).</title>
        <authorList>
            <person name="Sudarsanam P."/>
            <person name="Ley R."/>
            <person name="Guruge J."/>
            <person name="Turnbaugh P.J."/>
            <person name="Mahowald M."/>
            <person name="Liep D."/>
            <person name="Gordon J."/>
        </authorList>
    </citation>
    <scope>NUCLEOTIDE SEQUENCE [LARGE SCALE GENOMIC DNA]</scope>
    <source>
        <strain evidence="7 8">ATCC 29149</strain>
    </source>
</reference>
<dbReference type="Gene3D" id="3.40.50.360">
    <property type="match status" value="1"/>
</dbReference>
<evidence type="ECO:0000259" key="6">
    <source>
        <dbReference type="PROSITE" id="PS51379"/>
    </source>
</evidence>
<dbReference type="InterPro" id="IPR008254">
    <property type="entry name" value="Flavodoxin/NO_synth"/>
</dbReference>
<dbReference type="GO" id="GO:0051539">
    <property type="term" value="F:4 iron, 4 sulfur cluster binding"/>
    <property type="evidence" value="ECO:0007669"/>
    <property type="project" value="UniProtKB-KW"/>
</dbReference>
<dbReference type="SUPFAM" id="SSF52218">
    <property type="entry name" value="Flavoproteins"/>
    <property type="match status" value="1"/>
</dbReference>